<accession>V9H8H9</accession>
<evidence type="ECO:0000313" key="2">
    <source>
        <dbReference type="EMBL" id="EFG30994.1"/>
    </source>
</evidence>
<dbReference type="PANTHER" id="PTHR30441">
    <property type="entry name" value="DUF748 DOMAIN-CONTAINING PROTEIN"/>
    <property type="match status" value="1"/>
</dbReference>
<evidence type="ECO:0000313" key="3">
    <source>
        <dbReference type="Proteomes" id="UP000017813"/>
    </source>
</evidence>
<dbReference type="HOGENOM" id="CLU_024382_0_0_4"/>
<reference evidence="2 3" key="2">
    <citation type="submission" date="2011-10" db="EMBL/GenBank/DDBJ databases">
        <title>The Genome Sequence of Simonsiella muelleri ATCC 29453.</title>
        <authorList>
            <consortium name="The Broad Institute Genome Sequencing Platform"/>
            <consortium name="The Broad Institute Genome Sequencing Center for Infectious Disease"/>
            <person name="Earl A."/>
            <person name="Ward D."/>
            <person name="Feldgarden M."/>
            <person name="Gevers D."/>
            <person name="Izard J."/>
            <person name="Baranova O.V."/>
            <person name="Blanton J.M."/>
            <person name="Tanner A.C."/>
            <person name="Dewhirst F."/>
            <person name="Young S.K."/>
            <person name="Zeng Q."/>
            <person name="Gargeya S."/>
            <person name="Fitzgerald M."/>
            <person name="Haas B."/>
            <person name="Abouelleil A."/>
            <person name="Alvarado L."/>
            <person name="Arachchi H.M."/>
            <person name="Berlin A."/>
            <person name="Brown A."/>
            <person name="Chapman S.B."/>
            <person name="Chen Z."/>
            <person name="Dunbar C."/>
            <person name="Freedman E."/>
            <person name="Gearin G."/>
            <person name="Goldberg J."/>
            <person name="Griggs A."/>
            <person name="Gujja S."/>
            <person name="Heiman D."/>
            <person name="Howarth C."/>
            <person name="Larson L."/>
            <person name="Lui A."/>
            <person name="MacDonald P.J.P."/>
            <person name="Montmayeur A."/>
            <person name="Murphy C."/>
            <person name="Neiman D."/>
            <person name="Pearson M."/>
            <person name="Priest M."/>
            <person name="Roberts A."/>
            <person name="Saif S."/>
            <person name="Shea T."/>
            <person name="Shenoy N."/>
            <person name="Sisk P."/>
            <person name="Stolte C."/>
            <person name="Sykes S."/>
            <person name="Wortman J."/>
            <person name="Nusbaum C."/>
            <person name="Birren B."/>
        </authorList>
    </citation>
    <scope>NUCLEOTIDE SEQUENCE [LARGE SCALE GENOMIC DNA]</scope>
    <source>
        <strain evidence="2 3">ATCC 29453</strain>
    </source>
</reference>
<protein>
    <recommendedName>
        <fullName evidence="1">AsmA domain-containing protein</fullName>
    </recommendedName>
</protein>
<dbReference type="STRING" id="641147.HMPREF9021_01222"/>
<comment type="caution">
    <text evidence="2">The sequence shown here is derived from an EMBL/GenBank/DDBJ whole genome shotgun (WGS) entry which is preliminary data.</text>
</comment>
<gene>
    <name evidence="2" type="ORF">HMPREF9021_01222</name>
</gene>
<organism evidence="2 3">
    <name type="scientific">Simonsiella muelleri ATCC 29453</name>
    <dbReference type="NCBI Taxonomy" id="641147"/>
    <lineage>
        <taxon>Bacteria</taxon>
        <taxon>Pseudomonadati</taxon>
        <taxon>Pseudomonadota</taxon>
        <taxon>Betaproteobacteria</taxon>
        <taxon>Neisseriales</taxon>
        <taxon>Neisseriaceae</taxon>
        <taxon>Simonsiella</taxon>
    </lineage>
</organism>
<dbReference type="AlphaFoldDB" id="V9H8H9"/>
<dbReference type="PANTHER" id="PTHR30441:SF4">
    <property type="entry name" value="PROTEIN ASMA"/>
    <property type="match status" value="1"/>
</dbReference>
<evidence type="ECO:0000259" key="1">
    <source>
        <dbReference type="Pfam" id="PF05170"/>
    </source>
</evidence>
<dbReference type="InterPro" id="IPR007844">
    <property type="entry name" value="AsmA"/>
</dbReference>
<dbReference type="OrthoDB" id="8606253at2"/>
<name>V9H8H9_9NEIS</name>
<dbReference type="Proteomes" id="UP000017813">
    <property type="component" value="Unassembled WGS sequence"/>
</dbReference>
<dbReference type="InterPro" id="IPR052894">
    <property type="entry name" value="AsmA-related"/>
</dbReference>
<proteinExistence type="predicted"/>
<feature type="domain" description="AsmA" evidence="1">
    <location>
        <begin position="45"/>
        <end position="613"/>
    </location>
</feature>
<dbReference type="GO" id="GO:0005886">
    <property type="term" value="C:plasma membrane"/>
    <property type="evidence" value="ECO:0007669"/>
    <property type="project" value="TreeGrafter"/>
</dbReference>
<dbReference type="GO" id="GO:0090313">
    <property type="term" value="P:regulation of protein targeting to membrane"/>
    <property type="evidence" value="ECO:0007669"/>
    <property type="project" value="TreeGrafter"/>
</dbReference>
<dbReference type="EMBL" id="ADCY02000023">
    <property type="protein sequence ID" value="EFG30994.1"/>
    <property type="molecule type" value="Genomic_DNA"/>
</dbReference>
<dbReference type="eggNOG" id="COG2982">
    <property type="taxonomic scope" value="Bacteria"/>
</dbReference>
<dbReference type="RefSeq" id="WP_002641713.1">
    <property type="nucleotide sequence ID" value="NZ_CP019448.1"/>
</dbReference>
<sequence length="705" mass="78492">MSTFVPLFKRRWFKNTLILSVVTAIGLGGAYATFYHLSSFERLQRLSTDVMQGSTRKITFDAQMERQLFPRPTVVLKNVMLSETDGRTPAMNIKQVSVGVAWTSVFGDWAIDKLVLNDLATVITRDDNGSWNFADLFKQQNQKVKFNRININNGQVMLQAFGKRVELNQIHYNQIRQSDGKSPYIFTANAMNPFWNELQLNVQGHVAQTPEGIISPDMILQFTGHETGGAFSGSLVSKVGLKNNQFTSDDNKLIIRTDRLTGHADINIAHIGSENDHLLLNNINSVFTGSLNDYRLNGTLTSRQAKLDPAQLASDEITVNLTAKTATSDNLNVNLNAPATWHVENGLNMPKLQITTRQDRPNGLSRFLSEWMGSLQIKNLKNWHAQAQGQFDRQPVVMDIIREHNTINGILQMAKLDLANYVDNIEARVDNPYPSWLTGALVSHMGIDIGTLSLPALEVNNIKTTLHATSSEARFEPFSADLYGGHTEGLLIVNNNQPVQYVMKQKAEGVQVRPMLQDLFRSGHISGKGDVNLSFTTTGATRQELTENLSGSLNMNVKDGNWYGINIRELMKAAAANSEDNTSLNLNANNDNGTPFSTFDFTSKINQGISKHTTDSHFTSPAVHMTAKGETILYSGRMSEDINILSNNGKDTLPLRITGTMDNPAISLNYKKITSGLKTAEQKKDAVTDAIKKQWDWMREQSKKQ</sequence>
<reference evidence="2 3" key="1">
    <citation type="submission" date="2010-03" db="EMBL/GenBank/DDBJ databases">
        <authorList>
            <consortium name="The Broad Institute Genome Sequencing Platform"/>
            <person name="Ward D."/>
            <person name="Earl A."/>
            <person name="Feldgarden M."/>
            <person name="Gevers D."/>
            <person name="Young S."/>
            <person name="Zeng Q."/>
            <person name="Koehrsen M."/>
            <person name="Alvarado L."/>
            <person name="Berlin A.M."/>
            <person name="Borenstein D."/>
            <person name="Chapman S.B."/>
            <person name="Chen Z."/>
            <person name="Engels R."/>
            <person name="Freedman E."/>
            <person name="Gellesch M."/>
            <person name="Goldberg J."/>
            <person name="Griggs A."/>
            <person name="Gujja S."/>
            <person name="Heilman E.R."/>
            <person name="Heiman D.I."/>
            <person name="Hepburn T.A."/>
            <person name="Howarth C."/>
            <person name="Jen D."/>
            <person name="Larson L."/>
            <person name="Mehta T."/>
            <person name="Park D."/>
            <person name="Pearson M."/>
            <person name="Richards J."/>
            <person name="Roberts A."/>
            <person name="Saif S."/>
            <person name="Shea T.D."/>
            <person name="Shenoy N."/>
            <person name="Sisk P."/>
            <person name="Stolte C."/>
            <person name="Sykes S.N."/>
            <person name="Walk T."/>
            <person name="White J."/>
            <person name="Yandava C."/>
            <person name="Izard J."/>
            <person name="Baranova O.V."/>
            <person name="Blanton J.M."/>
            <person name="Tanner A.C."/>
            <person name="Dewhirst F."/>
            <person name="Haas B."/>
            <person name="Nusbaum C."/>
            <person name="Birren B."/>
        </authorList>
    </citation>
    <scope>NUCLEOTIDE SEQUENCE [LARGE SCALE GENOMIC DNA]</scope>
    <source>
        <strain evidence="2 3">ATCC 29453</strain>
    </source>
</reference>
<keyword evidence="3" id="KW-1185">Reference proteome</keyword>
<dbReference type="Pfam" id="PF05170">
    <property type="entry name" value="AsmA"/>
    <property type="match status" value="1"/>
</dbReference>